<dbReference type="AlphaFoldDB" id="A0A067QBT4"/>
<dbReference type="EMBL" id="KL197710">
    <property type="protein sequence ID" value="KDQ63630.1"/>
    <property type="molecule type" value="Genomic_DNA"/>
</dbReference>
<dbReference type="Pfam" id="PF23562">
    <property type="entry name" value="AMP-binding_C_3"/>
    <property type="match status" value="1"/>
</dbReference>
<accession>A0A067QBT4</accession>
<reference evidence="4" key="1">
    <citation type="journal article" date="2014" name="Proc. Natl. Acad. Sci. U.S.A.">
        <title>Extensive sampling of basidiomycete genomes demonstrates inadequacy of the white-rot/brown-rot paradigm for wood decay fungi.</title>
        <authorList>
            <person name="Riley R."/>
            <person name="Salamov A.A."/>
            <person name="Brown D.W."/>
            <person name="Nagy L.G."/>
            <person name="Floudas D."/>
            <person name="Held B.W."/>
            <person name="Levasseur A."/>
            <person name="Lombard V."/>
            <person name="Morin E."/>
            <person name="Otillar R."/>
            <person name="Lindquist E.A."/>
            <person name="Sun H."/>
            <person name="LaButti K.M."/>
            <person name="Schmutz J."/>
            <person name="Jabbour D."/>
            <person name="Luo H."/>
            <person name="Baker S.E."/>
            <person name="Pisabarro A.G."/>
            <person name="Walton J.D."/>
            <person name="Blanchette R.A."/>
            <person name="Henrissat B."/>
            <person name="Martin F."/>
            <person name="Cullen D."/>
            <person name="Hibbett D.S."/>
            <person name="Grigoriev I.V."/>
        </authorList>
    </citation>
    <scope>NUCLEOTIDE SEQUENCE [LARGE SCALE GENOMIC DNA]</scope>
    <source>
        <strain evidence="4">MUCL 33604</strain>
    </source>
</reference>
<proteinExistence type="inferred from homology"/>
<evidence type="ECO:0000256" key="1">
    <source>
        <dbReference type="ARBA" id="ARBA00006432"/>
    </source>
</evidence>
<dbReference type="Gene3D" id="3.30.300.30">
    <property type="match status" value="1"/>
</dbReference>
<dbReference type="InterPro" id="IPR042099">
    <property type="entry name" value="ANL_N_sf"/>
</dbReference>
<dbReference type="PANTHER" id="PTHR43201:SF8">
    <property type="entry name" value="ACYL-COA SYNTHETASE FAMILY MEMBER 3"/>
    <property type="match status" value="1"/>
</dbReference>
<name>A0A067QBT4_9AGAM</name>
<sequence>MNSLRSHLTVLKDTASLYPTLAAFKVPELDSSSGQVQTWLTITYHQFLTDVERFAKYWSHKLQADGIPRRSVVGLWIGGMTYWDVCHIYGMARAGYVPQLFSLRLPNPDVVCELLQRAGAKALVYEPTFESILDSCPLPKHAAINDIEITLEHELPELYQPISGDDLVVIFHTSGSTSGSPKLVRCNYTWLNSMLAKSQQVSTPKDSRRKDVFTWMGSVCHIAQTFMLMGSIQHAACTIQPTKIAFSSDELVDAVNRCGLNRLSQFATFLGIHIRNARLNPKLLAVLQSLDDVIYSGLPLPQDEEEWARRGRVNLRNLFGSTEIGAMMLSPGIPHPHGHLLRPLEGTNYGFFPTTPSTQTEAGHQSTSRMLELVILKESGDCPDEAMRHTDGHFHTGDLFQEIIPGHYLFRGRDDDWIKSENSLRCDTKAIEDNVRATCAEIITECIVVGNGRPSPALFVEPATPEVDQSKLKREILRNIRQFHARRYLHERITSSEHIVVVPPKTLPRTATKGNIRRKAVEEQYKDHLDRMFGILA</sequence>
<evidence type="ECO:0000313" key="3">
    <source>
        <dbReference type="EMBL" id="KDQ63630.1"/>
    </source>
</evidence>
<evidence type="ECO:0000259" key="2">
    <source>
        <dbReference type="Pfam" id="PF00501"/>
    </source>
</evidence>
<dbReference type="InterPro" id="IPR000873">
    <property type="entry name" value="AMP-dep_synth/lig_dom"/>
</dbReference>
<dbReference type="HOGENOM" id="CLU_037349_1_0_1"/>
<gene>
    <name evidence="3" type="ORF">JAAARDRAFT_120174</name>
</gene>
<comment type="similarity">
    <text evidence="1">Belongs to the ATP-dependent AMP-binding enzyme family.</text>
</comment>
<dbReference type="GO" id="GO:0006631">
    <property type="term" value="P:fatty acid metabolic process"/>
    <property type="evidence" value="ECO:0007669"/>
    <property type="project" value="TreeGrafter"/>
</dbReference>
<dbReference type="SUPFAM" id="SSF56801">
    <property type="entry name" value="Acetyl-CoA synthetase-like"/>
    <property type="match status" value="1"/>
</dbReference>
<dbReference type="Proteomes" id="UP000027265">
    <property type="component" value="Unassembled WGS sequence"/>
</dbReference>
<evidence type="ECO:0000313" key="4">
    <source>
        <dbReference type="Proteomes" id="UP000027265"/>
    </source>
</evidence>
<organism evidence="3 4">
    <name type="scientific">Jaapia argillacea MUCL 33604</name>
    <dbReference type="NCBI Taxonomy" id="933084"/>
    <lineage>
        <taxon>Eukaryota</taxon>
        <taxon>Fungi</taxon>
        <taxon>Dikarya</taxon>
        <taxon>Basidiomycota</taxon>
        <taxon>Agaricomycotina</taxon>
        <taxon>Agaricomycetes</taxon>
        <taxon>Agaricomycetidae</taxon>
        <taxon>Jaapiales</taxon>
        <taxon>Jaapiaceae</taxon>
        <taxon>Jaapia</taxon>
    </lineage>
</organism>
<dbReference type="Gene3D" id="3.40.50.12780">
    <property type="entry name" value="N-terminal domain of ligase-like"/>
    <property type="match status" value="1"/>
</dbReference>
<protein>
    <recommendedName>
        <fullName evidence="2">AMP-dependent synthetase/ligase domain-containing protein</fullName>
    </recommendedName>
</protein>
<dbReference type="STRING" id="933084.A0A067QBT4"/>
<keyword evidence="4" id="KW-1185">Reference proteome</keyword>
<dbReference type="Pfam" id="PF00501">
    <property type="entry name" value="AMP-binding"/>
    <property type="match status" value="1"/>
</dbReference>
<dbReference type="OrthoDB" id="429813at2759"/>
<dbReference type="InterPro" id="IPR045851">
    <property type="entry name" value="AMP-bd_C_sf"/>
</dbReference>
<dbReference type="GO" id="GO:0031956">
    <property type="term" value="F:medium-chain fatty acid-CoA ligase activity"/>
    <property type="evidence" value="ECO:0007669"/>
    <property type="project" value="TreeGrafter"/>
</dbReference>
<dbReference type="InParanoid" id="A0A067QBT4"/>
<dbReference type="PANTHER" id="PTHR43201">
    <property type="entry name" value="ACYL-COA SYNTHETASE"/>
    <property type="match status" value="1"/>
</dbReference>
<feature type="domain" description="AMP-dependent synthetase/ligase" evidence="2">
    <location>
        <begin position="38"/>
        <end position="330"/>
    </location>
</feature>